<dbReference type="Pfam" id="PF04147">
    <property type="entry name" value="Nop14"/>
    <property type="match status" value="1"/>
</dbReference>
<sequence length="939" mass="108196">MMGAKGNGEKKMKKKKRAAGPNVVAMKHKASAATNPFESIWSRSKFHVLGKKRKGEERRIGMARSLAIDKRKKTLLKEYERSGKASAFVDKRIGELNDDLEEFDKAILRSQRERQMTLSKKRKYKLSDGDEDEADFGFEGGLLGQDDFQDDMEPEEEEDNDPSKKFANLKQISSVDHEEEEDFRHKSKKEVMEEIISKSKYHKELNRKAKEDNEQLMEQLDQEFETLVQSEALLSLTRPNQMANTTTIVADNIPNGQIKKDEPFSSLRENITAQAKPDAYEKILKTMQLEMRARPSDRIKTSEELAREEKERLEKLEEKRRERMLAIDDSSDDELGHEDVKLATQKPKSISGDDLGDSFDINDEETKMGWVDEILQRNESGDNGSENGESSQDTETDVDDSDEEDEDDDDDDDGSREDNENYLSSVSFKDWEQENDDVVAATDNDDKNVVSDYGQEVREERDHGGDGREQDGNIMSRSKKLSEHSMGDENYLSVQFESLPYTIEAPASFEELSKLLQDRSDADIIEAIKRIRKCNAIALKAENRKKMQVFYGLLLQYFAISASRRPFKFDLLNALASPLVEMSVEIPYFSAICARERIMRTRMQLCDALKNRDRSCWPSTKTLFLLRLWSMVYPCSDFRHVVMTPATLLMCEYLMRCPITSGYDITIGMFLCSMVLYVAKLSRKLYPEALMFIRTLLMAAINKRIVSDEDSQLYFLVELKAPEPLLFSNDRSTELTPLDFFMIMELPEDSSFFSSDSFRAGIMISLVETLGGFIEVYESFSSFPELFLPISKLMIEAANGENMPGEMQDKLKELAKLINRKAQGHYVLRQPLQMQKQKPLPIKLVNPKFEENFVKGRDYDPDRERSEARRLKKQIKQEAKGAVRELRKDNFFLFEVKEKEKTLNEEERTEKYGKAKAFLQEQEHAFKSGQLGKGGKRRR</sequence>
<feature type="region of interest" description="Disordered" evidence="8">
    <location>
        <begin position="118"/>
        <end position="188"/>
    </location>
</feature>
<feature type="compositionally biased region" description="Acidic residues" evidence="8">
    <location>
        <begin position="147"/>
        <end position="160"/>
    </location>
</feature>
<reference evidence="9" key="1">
    <citation type="submission" date="2021-01" db="UniProtKB">
        <authorList>
            <consortium name="EnsemblPlants"/>
        </authorList>
    </citation>
    <scope>IDENTIFICATION</scope>
</reference>
<evidence type="ECO:0000256" key="7">
    <source>
        <dbReference type="SAM" id="Coils"/>
    </source>
</evidence>
<dbReference type="InterPro" id="IPR007276">
    <property type="entry name" value="Nop14"/>
</dbReference>
<feature type="compositionally biased region" description="Acidic residues" evidence="8">
    <location>
        <begin position="392"/>
        <end position="415"/>
    </location>
</feature>
<evidence type="ECO:0000256" key="8">
    <source>
        <dbReference type="SAM" id="MobiDB-lite"/>
    </source>
</evidence>
<evidence type="ECO:0000313" key="10">
    <source>
        <dbReference type="Proteomes" id="UP000594263"/>
    </source>
</evidence>
<name>A0A7N0U7V8_KALFE</name>
<comment type="subcellular location">
    <subcellularLocation>
        <location evidence="1">Nucleus</location>
        <location evidence="1">Nucleolus</location>
    </subcellularLocation>
</comment>
<feature type="region of interest" description="Disordered" evidence="8">
    <location>
        <begin position="292"/>
        <end position="482"/>
    </location>
</feature>
<dbReference type="GO" id="GO:0030692">
    <property type="term" value="C:Noc4p-Nop14p complex"/>
    <property type="evidence" value="ECO:0007669"/>
    <property type="project" value="TreeGrafter"/>
</dbReference>
<feature type="compositionally biased region" description="Acidic residues" evidence="8">
    <location>
        <begin position="354"/>
        <end position="363"/>
    </location>
</feature>
<dbReference type="Gramene" id="Kaladp0056s0022.1.v1.1">
    <property type="protein sequence ID" value="Kaladp0056s0022.1.v1.1"/>
    <property type="gene ID" value="Kaladp0056s0022.v1.1"/>
</dbReference>
<evidence type="ECO:0000256" key="5">
    <source>
        <dbReference type="ARBA" id="ARBA00023242"/>
    </source>
</evidence>
<proteinExistence type="inferred from homology"/>
<comment type="function">
    <text evidence="6">Involved in nucleolar processing of pre-18S ribosomal RNA. Has a role in the nuclear export of 40S pre-ribosomal subunit to the cytoplasm.</text>
</comment>
<keyword evidence="10" id="KW-1185">Reference proteome</keyword>
<evidence type="ECO:0000313" key="9">
    <source>
        <dbReference type="EnsemblPlants" id="Kaladp0056s0022.1.v1.1"/>
    </source>
</evidence>
<dbReference type="EnsemblPlants" id="Kaladp0056s0022.1.v1.1">
    <property type="protein sequence ID" value="Kaladp0056s0022.1.v1.1"/>
    <property type="gene ID" value="Kaladp0056s0022.v1.1"/>
</dbReference>
<feature type="compositionally biased region" description="Basic and acidic residues" evidence="8">
    <location>
        <begin position="444"/>
        <end position="471"/>
    </location>
</feature>
<comment type="similarity">
    <text evidence="2">Belongs to the NOP14 family.</text>
</comment>
<keyword evidence="3" id="KW-0690">Ribosome biogenesis</keyword>
<evidence type="ECO:0000256" key="6">
    <source>
        <dbReference type="ARBA" id="ARBA00024695"/>
    </source>
</evidence>
<dbReference type="PANTHER" id="PTHR23183:SF0">
    <property type="entry name" value="NUCLEOLAR PROTEIN 14"/>
    <property type="match status" value="1"/>
</dbReference>
<evidence type="ECO:0000256" key="2">
    <source>
        <dbReference type="ARBA" id="ARBA00007466"/>
    </source>
</evidence>
<evidence type="ECO:0000256" key="4">
    <source>
        <dbReference type="ARBA" id="ARBA00022552"/>
    </source>
</evidence>
<feature type="region of interest" description="Disordered" evidence="8">
    <location>
        <begin position="1"/>
        <end position="30"/>
    </location>
</feature>
<evidence type="ECO:0008006" key="11">
    <source>
        <dbReference type="Google" id="ProtNLM"/>
    </source>
</evidence>
<organism evidence="9 10">
    <name type="scientific">Kalanchoe fedtschenkoi</name>
    <name type="common">Lavender scallops</name>
    <name type="synonym">South American air plant</name>
    <dbReference type="NCBI Taxonomy" id="63787"/>
    <lineage>
        <taxon>Eukaryota</taxon>
        <taxon>Viridiplantae</taxon>
        <taxon>Streptophyta</taxon>
        <taxon>Embryophyta</taxon>
        <taxon>Tracheophyta</taxon>
        <taxon>Spermatophyta</taxon>
        <taxon>Magnoliopsida</taxon>
        <taxon>eudicotyledons</taxon>
        <taxon>Gunneridae</taxon>
        <taxon>Pentapetalae</taxon>
        <taxon>Saxifragales</taxon>
        <taxon>Crassulaceae</taxon>
        <taxon>Kalanchoe</taxon>
    </lineage>
</organism>
<dbReference type="AlphaFoldDB" id="A0A7N0U7V8"/>
<evidence type="ECO:0000256" key="3">
    <source>
        <dbReference type="ARBA" id="ARBA00022517"/>
    </source>
</evidence>
<evidence type="ECO:0000256" key="1">
    <source>
        <dbReference type="ARBA" id="ARBA00004604"/>
    </source>
</evidence>
<dbReference type="GO" id="GO:0032040">
    <property type="term" value="C:small-subunit processome"/>
    <property type="evidence" value="ECO:0007669"/>
    <property type="project" value="InterPro"/>
</dbReference>
<dbReference type="OMA" id="KSCWPSL"/>
<accession>A0A7N0U7V8</accession>
<feature type="coiled-coil region" evidence="7">
    <location>
        <begin position="202"/>
        <end position="230"/>
    </location>
</feature>
<protein>
    <recommendedName>
        <fullName evidence="11">Nucleolar protein 14</fullName>
    </recommendedName>
</protein>
<feature type="compositionally biased region" description="Basic and acidic residues" evidence="8">
    <location>
        <begin position="292"/>
        <end position="326"/>
    </location>
</feature>
<dbReference type="PANTHER" id="PTHR23183">
    <property type="entry name" value="NOP14"/>
    <property type="match status" value="1"/>
</dbReference>
<feature type="compositionally biased region" description="Low complexity" evidence="8">
    <location>
        <begin position="381"/>
        <end position="391"/>
    </location>
</feature>
<keyword evidence="4" id="KW-0698">rRNA processing</keyword>
<keyword evidence="7" id="KW-0175">Coiled coil</keyword>
<keyword evidence="5" id="KW-0539">Nucleus</keyword>
<dbReference type="Proteomes" id="UP000594263">
    <property type="component" value="Unplaced"/>
</dbReference>
<dbReference type="GO" id="GO:0030490">
    <property type="term" value="P:maturation of SSU-rRNA"/>
    <property type="evidence" value="ECO:0007669"/>
    <property type="project" value="TreeGrafter"/>
</dbReference>